<evidence type="ECO:0000313" key="7">
    <source>
        <dbReference type="Proteomes" id="UP000319478"/>
    </source>
</evidence>
<dbReference type="PANTHER" id="PTHR30136:SF24">
    <property type="entry name" value="HTH-TYPE TRANSCRIPTIONAL REPRESSOR ALLR"/>
    <property type="match status" value="1"/>
</dbReference>
<dbReference type="PANTHER" id="PTHR30136">
    <property type="entry name" value="HELIX-TURN-HELIX TRANSCRIPTIONAL REGULATOR, ICLR FAMILY"/>
    <property type="match status" value="1"/>
</dbReference>
<gene>
    <name evidence="6" type="ORF">GHA01_16670</name>
</gene>
<sequence>MDEYGQDMHEVTVVRPEGESHYLSPPVQRACRLLRYIAEGGSFANIRAVATQLDISRTTLLRLLHTFEAERFIEKVSGGGDYQIGIDLVGMVGDHAYGQDLVRIGMPVIARLAEETGLSAHLGVLDGLDAMYLARRVPNVPLASNITVGSRISAHATTLGRAILAVMDAETVRAMYAGCVLGQYTDMTPTTWESLEARLRAEREMGYSVSDGIYSNGVSSVAAPIFGHGHKVLAALNVTGPTSLFKMSLRRETQIIEQVCKAAHTLSVRIGDREEAAPPVGSHCDLHVGR</sequence>
<dbReference type="InterPro" id="IPR014757">
    <property type="entry name" value="Tscrpt_reg_IclR_C"/>
</dbReference>
<evidence type="ECO:0000259" key="4">
    <source>
        <dbReference type="PROSITE" id="PS51077"/>
    </source>
</evidence>
<feature type="domain" description="HTH iclR-type" evidence="4">
    <location>
        <begin position="24"/>
        <end position="86"/>
    </location>
</feature>
<keyword evidence="7" id="KW-1185">Reference proteome</keyword>
<evidence type="ECO:0000256" key="3">
    <source>
        <dbReference type="ARBA" id="ARBA00023163"/>
    </source>
</evidence>
<dbReference type="Pfam" id="PF01614">
    <property type="entry name" value="IclR_C"/>
    <property type="match status" value="1"/>
</dbReference>
<dbReference type="PROSITE" id="PS51077">
    <property type="entry name" value="HTH_ICLR"/>
    <property type="match status" value="1"/>
</dbReference>
<dbReference type="EMBL" id="BJNN01000089">
    <property type="protein sequence ID" value="GEC63818.1"/>
    <property type="molecule type" value="Genomic_DNA"/>
</dbReference>
<dbReference type="InterPro" id="IPR036390">
    <property type="entry name" value="WH_DNA-bd_sf"/>
</dbReference>
<reference evidence="6 7" key="1">
    <citation type="submission" date="2019-06" db="EMBL/GenBank/DDBJ databases">
        <title>Whole genome shotgun sequence of Komagataeibacter hansenii NBRC 14820.</title>
        <authorList>
            <person name="Hosoyama A."/>
            <person name="Uohara A."/>
            <person name="Ohji S."/>
            <person name="Ichikawa N."/>
        </authorList>
    </citation>
    <scope>NUCLEOTIDE SEQUENCE [LARGE SCALE GENOMIC DNA]</scope>
    <source>
        <strain evidence="6 7">NBRC 14820</strain>
    </source>
</reference>
<evidence type="ECO:0008006" key="8">
    <source>
        <dbReference type="Google" id="ProtNLM"/>
    </source>
</evidence>
<comment type="caution">
    <text evidence="6">The sequence shown here is derived from an EMBL/GenBank/DDBJ whole genome shotgun (WGS) entry which is preliminary data.</text>
</comment>
<dbReference type="Gene3D" id="1.10.10.10">
    <property type="entry name" value="Winged helix-like DNA-binding domain superfamily/Winged helix DNA-binding domain"/>
    <property type="match status" value="1"/>
</dbReference>
<protein>
    <recommendedName>
        <fullName evidence="8">IclR family transcriptional regulator</fullName>
    </recommendedName>
</protein>
<dbReference type="InterPro" id="IPR050707">
    <property type="entry name" value="HTH_MetabolicPath_Reg"/>
</dbReference>
<accession>A0ABQ0SFF8</accession>
<organism evidence="6 7">
    <name type="scientific">Novacetimonas hansenii</name>
    <name type="common">Komagataeibacter hansenii</name>
    <dbReference type="NCBI Taxonomy" id="436"/>
    <lineage>
        <taxon>Bacteria</taxon>
        <taxon>Pseudomonadati</taxon>
        <taxon>Pseudomonadota</taxon>
        <taxon>Alphaproteobacteria</taxon>
        <taxon>Acetobacterales</taxon>
        <taxon>Acetobacteraceae</taxon>
        <taxon>Novacetimonas</taxon>
    </lineage>
</organism>
<dbReference type="SUPFAM" id="SSF46785">
    <property type="entry name" value="Winged helix' DNA-binding domain"/>
    <property type="match status" value="1"/>
</dbReference>
<dbReference type="InterPro" id="IPR036388">
    <property type="entry name" value="WH-like_DNA-bd_sf"/>
</dbReference>
<keyword evidence="3" id="KW-0804">Transcription</keyword>
<dbReference type="InterPro" id="IPR005471">
    <property type="entry name" value="Tscrpt_reg_IclR_N"/>
</dbReference>
<feature type="domain" description="IclR-ED" evidence="5">
    <location>
        <begin position="87"/>
        <end position="272"/>
    </location>
</feature>
<dbReference type="Gene3D" id="3.30.450.40">
    <property type="match status" value="1"/>
</dbReference>
<dbReference type="Proteomes" id="UP000319478">
    <property type="component" value="Unassembled WGS sequence"/>
</dbReference>
<dbReference type="Pfam" id="PF09339">
    <property type="entry name" value="HTH_IclR"/>
    <property type="match status" value="1"/>
</dbReference>
<dbReference type="RefSeq" id="WP_003619229.1">
    <property type="nucleotide sequence ID" value="NZ_BJNN01000089.1"/>
</dbReference>
<proteinExistence type="predicted"/>
<evidence type="ECO:0000256" key="2">
    <source>
        <dbReference type="ARBA" id="ARBA00023125"/>
    </source>
</evidence>
<keyword evidence="1" id="KW-0805">Transcription regulation</keyword>
<evidence type="ECO:0000256" key="1">
    <source>
        <dbReference type="ARBA" id="ARBA00023015"/>
    </source>
</evidence>
<evidence type="ECO:0000313" key="6">
    <source>
        <dbReference type="EMBL" id="GEC63818.1"/>
    </source>
</evidence>
<dbReference type="PROSITE" id="PS51078">
    <property type="entry name" value="ICLR_ED"/>
    <property type="match status" value="1"/>
</dbReference>
<dbReference type="SMART" id="SM00346">
    <property type="entry name" value="HTH_ICLR"/>
    <property type="match status" value="1"/>
</dbReference>
<dbReference type="SUPFAM" id="SSF55781">
    <property type="entry name" value="GAF domain-like"/>
    <property type="match status" value="1"/>
</dbReference>
<name>A0ABQ0SFF8_NOVHA</name>
<keyword evidence="2" id="KW-0238">DNA-binding</keyword>
<evidence type="ECO:0000259" key="5">
    <source>
        <dbReference type="PROSITE" id="PS51078"/>
    </source>
</evidence>
<dbReference type="InterPro" id="IPR029016">
    <property type="entry name" value="GAF-like_dom_sf"/>
</dbReference>